<feature type="signal peptide" evidence="1">
    <location>
        <begin position="1"/>
        <end position="24"/>
    </location>
</feature>
<dbReference type="EMBL" id="CP060718">
    <property type="protein sequence ID" value="QNN67669.1"/>
    <property type="molecule type" value="Genomic_DNA"/>
</dbReference>
<sequence length="168" mass="17098">MRFRLILAALALTGFVPVASAAHAASQSAKVSASVLKPITVTWVQNLDLGTVVLTTGTWSNATIGISRAGAFSCTSPRVTCSGAPQVAKYNVTGSNSAPVRISAPNVTLVKQGDPSRTLTLVVDNPGTVTLPNSGNRGVDFSLGGAITVNSTTAAGSYVGTFNVTVDY</sequence>
<dbReference type="InterPro" id="IPR025514">
    <property type="entry name" value="DUF4402"/>
</dbReference>
<evidence type="ECO:0000256" key="1">
    <source>
        <dbReference type="SAM" id="SignalP"/>
    </source>
</evidence>
<reference evidence="2 3" key="1">
    <citation type="submission" date="2020-08" db="EMBL/GenBank/DDBJ databases">
        <title>Genome sequence of Sphingomonas lutea KCTC 23642T.</title>
        <authorList>
            <person name="Hyun D.-W."/>
            <person name="Bae J.-W."/>
        </authorList>
    </citation>
    <scope>NUCLEOTIDE SEQUENCE [LARGE SCALE GENOMIC DNA]</scope>
    <source>
        <strain evidence="2 3">KCTC 23642</strain>
    </source>
</reference>
<organism evidence="2 3">
    <name type="scientific">Sphingomonas lutea</name>
    <dbReference type="NCBI Taxonomy" id="1045317"/>
    <lineage>
        <taxon>Bacteria</taxon>
        <taxon>Pseudomonadati</taxon>
        <taxon>Pseudomonadota</taxon>
        <taxon>Alphaproteobacteria</taxon>
        <taxon>Sphingomonadales</taxon>
        <taxon>Sphingomonadaceae</taxon>
        <taxon>Sphingomonas</taxon>
    </lineage>
</organism>
<proteinExistence type="predicted"/>
<name>A0A7G9SIJ4_9SPHN</name>
<keyword evidence="3" id="KW-1185">Reference proteome</keyword>
<dbReference type="RefSeq" id="WP_187538437.1">
    <property type="nucleotide sequence ID" value="NZ_BAABJT010000001.1"/>
</dbReference>
<dbReference type="Pfam" id="PF14352">
    <property type="entry name" value="DUF4402"/>
    <property type="match status" value="1"/>
</dbReference>
<evidence type="ECO:0000313" key="3">
    <source>
        <dbReference type="Proteomes" id="UP000515971"/>
    </source>
</evidence>
<dbReference type="AlphaFoldDB" id="A0A7G9SIJ4"/>
<gene>
    <name evidence="2" type="ORF">H9L13_01595</name>
</gene>
<evidence type="ECO:0000313" key="2">
    <source>
        <dbReference type="EMBL" id="QNN67669.1"/>
    </source>
</evidence>
<accession>A0A7G9SIJ4</accession>
<keyword evidence="1" id="KW-0732">Signal</keyword>
<dbReference type="Proteomes" id="UP000515971">
    <property type="component" value="Chromosome"/>
</dbReference>
<protein>
    <submittedName>
        <fullName evidence="2">DUF4402 domain-containing protein</fullName>
    </submittedName>
</protein>
<dbReference type="KEGG" id="slut:H9L13_01595"/>
<feature type="chain" id="PRO_5028805815" evidence="1">
    <location>
        <begin position="25"/>
        <end position="168"/>
    </location>
</feature>